<evidence type="ECO:0000259" key="2">
    <source>
        <dbReference type="Pfam" id="PF13590"/>
    </source>
</evidence>
<name>A0A918QZ73_9FLAO</name>
<accession>A0A918QZ73</accession>
<dbReference type="RefSeq" id="WP_189359767.1">
    <property type="nucleotide sequence ID" value="NZ_BMWZ01000002.1"/>
</dbReference>
<evidence type="ECO:0000256" key="1">
    <source>
        <dbReference type="SAM" id="SignalP"/>
    </source>
</evidence>
<evidence type="ECO:0000313" key="3">
    <source>
        <dbReference type="EMBL" id="GGZ75244.1"/>
    </source>
</evidence>
<keyword evidence="4" id="KW-1185">Reference proteome</keyword>
<feature type="signal peptide" evidence="1">
    <location>
        <begin position="1"/>
        <end position="27"/>
    </location>
</feature>
<evidence type="ECO:0000313" key="4">
    <source>
        <dbReference type="Proteomes" id="UP000636004"/>
    </source>
</evidence>
<dbReference type="AlphaFoldDB" id="A0A918QZ73"/>
<dbReference type="EMBL" id="BMWZ01000002">
    <property type="protein sequence ID" value="GGZ75244.1"/>
    <property type="molecule type" value="Genomic_DNA"/>
</dbReference>
<organism evidence="3 4">
    <name type="scientific">Algibacter mikhailovii</name>
    <dbReference type="NCBI Taxonomy" id="425498"/>
    <lineage>
        <taxon>Bacteria</taxon>
        <taxon>Pseudomonadati</taxon>
        <taxon>Bacteroidota</taxon>
        <taxon>Flavobacteriia</taxon>
        <taxon>Flavobacteriales</taxon>
        <taxon>Flavobacteriaceae</taxon>
        <taxon>Algibacter</taxon>
    </lineage>
</organism>
<keyword evidence="1" id="KW-0732">Signal</keyword>
<reference evidence="3" key="1">
    <citation type="journal article" date="2014" name="Int. J. Syst. Evol. Microbiol.">
        <title>Complete genome sequence of Corynebacterium casei LMG S-19264T (=DSM 44701T), isolated from a smear-ripened cheese.</title>
        <authorList>
            <consortium name="US DOE Joint Genome Institute (JGI-PGF)"/>
            <person name="Walter F."/>
            <person name="Albersmeier A."/>
            <person name="Kalinowski J."/>
            <person name="Ruckert C."/>
        </authorList>
    </citation>
    <scope>NUCLEOTIDE SEQUENCE</scope>
    <source>
        <strain evidence="3">KCTC 12710</strain>
    </source>
</reference>
<reference evidence="3" key="2">
    <citation type="submission" date="2020-09" db="EMBL/GenBank/DDBJ databases">
        <authorList>
            <person name="Sun Q."/>
            <person name="Kim S."/>
        </authorList>
    </citation>
    <scope>NUCLEOTIDE SEQUENCE</scope>
    <source>
        <strain evidence="3">KCTC 12710</strain>
    </source>
</reference>
<proteinExistence type="predicted"/>
<dbReference type="InterPro" id="IPR025411">
    <property type="entry name" value="DUF4136"/>
</dbReference>
<feature type="chain" id="PRO_5037018864" description="DUF4136 domain-containing protein" evidence="1">
    <location>
        <begin position="28"/>
        <end position="203"/>
    </location>
</feature>
<dbReference type="Proteomes" id="UP000636004">
    <property type="component" value="Unassembled WGS sequence"/>
</dbReference>
<gene>
    <name evidence="3" type="ORF">GCM10007028_10910</name>
</gene>
<dbReference type="Gene3D" id="3.30.160.670">
    <property type="match status" value="1"/>
</dbReference>
<protein>
    <recommendedName>
        <fullName evidence="2">DUF4136 domain-containing protein</fullName>
    </recommendedName>
</protein>
<sequence length="203" mass="23246">MRYNLNNKRFKLLFLFSAFLFIFNCNPEGGEYVSDYDLVYTNYSPEYDFNKTYTYSLPEGVIKIDGEDDDDPEFIDKVYSDAILSNLKTNLDAMNWTEVDASDSPDIVIVASAFDQSFYYYFPPPGYPGWGWWYPGYIPGYVSGYKTGSILIQMTVPKDATNNEIPVNWICGVNGLLQGSTAYVIDRIDRNLNQAFKQAPFNN</sequence>
<dbReference type="Pfam" id="PF13590">
    <property type="entry name" value="DUF4136"/>
    <property type="match status" value="1"/>
</dbReference>
<feature type="domain" description="DUF4136" evidence="2">
    <location>
        <begin position="39"/>
        <end position="200"/>
    </location>
</feature>
<comment type="caution">
    <text evidence="3">The sequence shown here is derived from an EMBL/GenBank/DDBJ whole genome shotgun (WGS) entry which is preliminary data.</text>
</comment>